<dbReference type="AlphaFoldDB" id="A0A7S0ZE14"/>
<protein>
    <recommendedName>
        <fullName evidence="1 6">Peptidyl-tRNA hydrolase</fullName>
        <ecNumber evidence="1 6">3.1.1.29</ecNumber>
    </recommendedName>
</protein>
<dbReference type="HAMAP" id="MF_00083">
    <property type="entry name" value="Pept_tRNA_hydro_bact"/>
    <property type="match status" value="1"/>
</dbReference>
<evidence type="ECO:0000256" key="6">
    <source>
        <dbReference type="RuleBase" id="RU000673"/>
    </source>
</evidence>
<name>A0A7S0ZE14_9RHOD</name>
<dbReference type="NCBIfam" id="TIGR00447">
    <property type="entry name" value="pth"/>
    <property type="match status" value="1"/>
</dbReference>
<evidence type="ECO:0000313" key="8">
    <source>
        <dbReference type="EMBL" id="CAD8818899.1"/>
    </source>
</evidence>
<dbReference type="PROSITE" id="PS01196">
    <property type="entry name" value="PEPT_TRNA_HYDROL_2"/>
    <property type="match status" value="1"/>
</dbReference>
<dbReference type="SUPFAM" id="SSF53178">
    <property type="entry name" value="Peptidyl-tRNA hydrolase-like"/>
    <property type="match status" value="1"/>
</dbReference>
<keyword evidence="2" id="KW-0820">tRNA-binding</keyword>
<comment type="similarity">
    <text evidence="5 7">Belongs to the PTH family.</text>
</comment>
<dbReference type="InterPro" id="IPR018171">
    <property type="entry name" value="Pept_tRNA_hydro_CS"/>
</dbReference>
<evidence type="ECO:0000256" key="4">
    <source>
        <dbReference type="ARBA" id="ARBA00022884"/>
    </source>
</evidence>
<sequence>MYRRHAVIGFVSGSVFVGNALRIGREKVEIESLNSLRIPTNSSSSMGKSRVKSSIFIRNCSSLSGVIKDTDLKREKKSKSVASKGENKPKVEQVPRGSKLLVVGLGNPGKEYEMTRHNVGFQFLDIWAARLNASKFKVESKYSALISEVNLNDSKNTQVFLMKPSTYMNLSGQSVKAFCKFHKIPSSAVLVVVDEVNVDFGKVRLREKGSAGGHNGLKSIQQSLGTQEYPRLRIGLGRPNHREDLANFVLAKFTRSEQKDIQNVYIDCMDILEEWVRNENFSQVMTLVGRLSNKQ</sequence>
<evidence type="ECO:0000256" key="1">
    <source>
        <dbReference type="ARBA" id="ARBA00013260"/>
    </source>
</evidence>
<dbReference type="PROSITE" id="PS01195">
    <property type="entry name" value="PEPT_TRNA_HYDROL_1"/>
    <property type="match status" value="1"/>
</dbReference>
<proteinExistence type="inferred from homology"/>
<dbReference type="InterPro" id="IPR001328">
    <property type="entry name" value="Pept_tRNA_hydro"/>
</dbReference>
<dbReference type="CDD" id="cd00462">
    <property type="entry name" value="PTH"/>
    <property type="match status" value="1"/>
</dbReference>
<dbReference type="Gene3D" id="3.40.50.1470">
    <property type="entry name" value="Peptidyl-tRNA hydrolase"/>
    <property type="match status" value="1"/>
</dbReference>
<dbReference type="GO" id="GO:0000049">
    <property type="term" value="F:tRNA binding"/>
    <property type="evidence" value="ECO:0007669"/>
    <property type="project" value="UniProtKB-KW"/>
</dbReference>
<accession>A0A7S0ZE14</accession>
<dbReference type="PANTHER" id="PTHR17224:SF1">
    <property type="entry name" value="PEPTIDYL-TRNA HYDROLASE"/>
    <property type="match status" value="1"/>
</dbReference>
<organism evidence="8">
    <name type="scientific">Timspurckia oligopyrenoides</name>
    <dbReference type="NCBI Taxonomy" id="708627"/>
    <lineage>
        <taxon>Eukaryota</taxon>
        <taxon>Rhodophyta</taxon>
        <taxon>Bangiophyceae</taxon>
        <taxon>Porphyridiales</taxon>
        <taxon>Porphyridiaceae</taxon>
        <taxon>Timspurckia</taxon>
    </lineage>
</organism>
<evidence type="ECO:0000256" key="7">
    <source>
        <dbReference type="RuleBase" id="RU004320"/>
    </source>
</evidence>
<evidence type="ECO:0000256" key="5">
    <source>
        <dbReference type="ARBA" id="ARBA00038063"/>
    </source>
</evidence>
<dbReference type="EMBL" id="HBFP01004625">
    <property type="protein sequence ID" value="CAD8818899.1"/>
    <property type="molecule type" value="Transcribed_RNA"/>
</dbReference>
<dbReference type="EC" id="3.1.1.29" evidence="1 6"/>
<comment type="catalytic activity">
    <reaction evidence="6">
        <text>an N-acyl-L-alpha-aminoacyl-tRNA + H2O = an N-acyl-L-amino acid + a tRNA + H(+)</text>
        <dbReference type="Rhea" id="RHEA:54448"/>
        <dbReference type="Rhea" id="RHEA-COMP:10123"/>
        <dbReference type="Rhea" id="RHEA-COMP:13883"/>
        <dbReference type="ChEBI" id="CHEBI:15377"/>
        <dbReference type="ChEBI" id="CHEBI:15378"/>
        <dbReference type="ChEBI" id="CHEBI:59874"/>
        <dbReference type="ChEBI" id="CHEBI:78442"/>
        <dbReference type="ChEBI" id="CHEBI:138191"/>
        <dbReference type="EC" id="3.1.1.29"/>
    </reaction>
</comment>
<dbReference type="Pfam" id="PF01195">
    <property type="entry name" value="Pept_tRNA_hydro"/>
    <property type="match status" value="1"/>
</dbReference>
<dbReference type="FunFam" id="3.40.50.1470:FF:000001">
    <property type="entry name" value="Peptidyl-tRNA hydrolase"/>
    <property type="match status" value="1"/>
</dbReference>
<gene>
    <name evidence="8" type="ORF">TOLI1172_LOCUS3288</name>
</gene>
<evidence type="ECO:0000256" key="2">
    <source>
        <dbReference type="ARBA" id="ARBA00022555"/>
    </source>
</evidence>
<keyword evidence="4" id="KW-0694">RNA-binding</keyword>
<dbReference type="InterPro" id="IPR036416">
    <property type="entry name" value="Pept_tRNA_hydro_sf"/>
</dbReference>
<dbReference type="PANTHER" id="PTHR17224">
    <property type="entry name" value="PEPTIDYL-TRNA HYDROLASE"/>
    <property type="match status" value="1"/>
</dbReference>
<reference evidence="8" key="1">
    <citation type="submission" date="2021-01" db="EMBL/GenBank/DDBJ databases">
        <authorList>
            <person name="Corre E."/>
            <person name="Pelletier E."/>
            <person name="Niang G."/>
            <person name="Scheremetjew M."/>
            <person name="Finn R."/>
            <person name="Kale V."/>
            <person name="Holt S."/>
            <person name="Cochrane G."/>
            <person name="Meng A."/>
            <person name="Brown T."/>
            <person name="Cohen L."/>
        </authorList>
    </citation>
    <scope>NUCLEOTIDE SEQUENCE</scope>
    <source>
        <strain evidence="8">CCMP3278</strain>
    </source>
</reference>
<dbReference type="GO" id="GO:0004045">
    <property type="term" value="F:peptidyl-tRNA hydrolase activity"/>
    <property type="evidence" value="ECO:0007669"/>
    <property type="project" value="UniProtKB-EC"/>
</dbReference>
<evidence type="ECO:0000256" key="3">
    <source>
        <dbReference type="ARBA" id="ARBA00022801"/>
    </source>
</evidence>
<keyword evidence="3 6" id="KW-0378">Hydrolase</keyword>